<reference evidence="3" key="1">
    <citation type="journal article" date="2013" name="Nat. Genet.">
        <title>The Capsella rubella genome and the genomic consequences of rapid mating system evolution.</title>
        <authorList>
            <person name="Slotte T."/>
            <person name="Hazzouri K.M."/>
            <person name="Agren J.A."/>
            <person name="Koenig D."/>
            <person name="Maumus F."/>
            <person name="Guo Y.L."/>
            <person name="Steige K."/>
            <person name="Platts A.E."/>
            <person name="Escobar J.S."/>
            <person name="Newman L.K."/>
            <person name="Wang W."/>
            <person name="Mandakova T."/>
            <person name="Vello E."/>
            <person name="Smith L.M."/>
            <person name="Henz S.R."/>
            <person name="Steffen J."/>
            <person name="Takuno S."/>
            <person name="Brandvain Y."/>
            <person name="Coop G."/>
            <person name="Andolfatto P."/>
            <person name="Hu T.T."/>
            <person name="Blanchette M."/>
            <person name="Clark R.M."/>
            <person name="Quesneville H."/>
            <person name="Nordborg M."/>
            <person name="Gaut B.S."/>
            <person name="Lysak M.A."/>
            <person name="Jenkins J."/>
            <person name="Grimwood J."/>
            <person name="Chapman J."/>
            <person name="Prochnik S."/>
            <person name="Shu S."/>
            <person name="Rokhsar D."/>
            <person name="Schmutz J."/>
            <person name="Weigel D."/>
            <person name="Wright S.I."/>
        </authorList>
    </citation>
    <scope>NUCLEOTIDE SEQUENCE [LARGE SCALE GENOMIC DNA]</scope>
    <source>
        <strain evidence="3">cv. Monte Gargano</strain>
    </source>
</reference>
<accession>R0EYE4</accession>
<keyword evidence="1" id="KW-1133">Transmembrane helix</keyword>
<gene>
    <name evidence="2" type="ORF">CARUB_v10027481mg</name>
</gene>
<dbReference type="EMBL" id="KB870812">
    <property type="protein sequence ID" value="EOA14312.1"/>
    <property type="molecule type" value="Genomic_DNA"/>
</dbReference>
<organism evidence="2 3">
    <name type="scientific">Capsella rubella</name>
    <dbReference type="NCBI Taxonomy" id="81985"/>
    <lineage>
        <taxon>Eukaryota</taxon>
        <taxon>Viridiplantae</taxon>
        <taxon>Streptophyta</taxon>
        <taxon>Embryophyta</taxon>
        <taxon>Tracheophyta</taxon>
        <taxon>Spermatophyta</taxon>
        <taxon>Magnoliopsida</taxon>
        <taxon>eudicotyledons</taxon>
        <taxon>Gunneridae</taxon>
        <taxon>Pentapetalae</taxon>
        <taxon>rosids</taxon>
        <taxon>malvids</taxon>
        <taxon>Brassicales</taxon>
        <taxon>Brassicaceae</taxon>
        <taxon>Camelineae</taxon>
        <taxon>Capsella</taxon>
    </lineage>
</organism>
<proteinExistence type="predicted"/>
<keyword evidence="1" id="KW-0812">Transmembrane</keyword>
<keyword evidence="1" id="KW-0472">Membrane</keyword>
<dbReference type="Proteomes" id="UP000029121">
    <property type="component" value="Unassembled WGS sequence"/>
</dbReference>
<feature type="transmembrane region" description="Helical" evidence="1">
    <location>
        <begin position="50"/>
        <end position="69"/>
    </location>
</feature>
<dbReference type="AlphaFoldDB" id="R0EYE4"/>
<feature type="transmembrane region" description="Helical" evidence="1">
    <location>
        <begin position="26"/>
        <end position="44"/>
    </location>
</feature>
<evidence type="ECO:0000256" key="1">
    <source>
        <dbReference type="SAM" id="Phobius"/>
    </source>
</evidence>
<name>R0EYE4_9BRAS</name>
<protein>
    <submittedName>
        <fullName evidence="2">Uncharacterized protein</fullName>
    </submittedName>
</protein>
<keyword evidence="3" id="KW-1185">Reference proteome</keyword>
<evidence type="ECO:0000313" key="2">
    <source>
        <dbReference type="EMBL" id="EOA14312.1"/>
    </source>
</evidence>
<sequence length="72" mass="8235">MMNLISLMKTEEVLCSNRIYGCFRRCIFLTVIPCSISAFSLPFVSSRCLLTHLHILYLSVMVLLFPMIGDEC</sequence>
<evidence type="ECO:0000313" key="3">
    <source>
        <dbReference type="Proteomes" id="UP000029121"/>
    </source>
</evidence>